<dbReference type="PANTHER" id="PTHR43736">
    <property type="entry name" value="ADP-RIBOSE PYROPHOSPHATASE"/>
    <property type="match status" value="1"/>
</dbReference>
<keyword evidence="4" id="KW-1185">Reference proteome</keyword>
<reference evidence="3 4" key="1">
    <citation type="submission" date="2019-04" db="EMBL/GenBank/DDBJ databases">
        <title>Flavobacterium sp. nov. isolated from construction timber.</title>
        <authorList>
            <person name="Lin S.-Y."/>
            <person name="Chang C.-T."/>
            <person name="Young C.-C."/>
        </authorList>
    </citation>
    <scope>NUCLEOTIDE SEQUENCE [LARGE SCALE GENOMIC DNA]</scope>
    <source>
        <strain evidence="3 4">CC-CTC003</strain>
    </source>
</reference>
<organism evidence="3 4">
    <name type="scientific">Flavobacterium supellecticarium</name>
    <dbReference type="NCBI Taxonomy" id="2565924"/>
    <lineage>
        <taxon>Bacteria</taxon>
        <taxon>Pseudomonadati</taxon>
        <taxon>Bacteroidota</taxon>
        <taxon>Flavobacteriia</taxon>
        <taxon>Flavobacteriales</taxon>
        <taxon>Flavobacteriaceae</taxon>
        <taxon>Flavobacterium</taxon>
    </lineage>
</organism>
<dbReference type="Gene3D" id="3.90.79.10">
    <property type="entry name" value="Nucleoside Triphosphate Pyrophosphohydrolase"/>
    <property type="match status" value="1"/>
</dbReference>
<dbReference type="AlphaFoldDB" id="A0A4S3ZUR2"/>
<dbReference type="PROSITE" id="PS51462">
    <property type="entry name" value="NUDIX"/>
    <property type="match status" value="1"/>
</dbReference>
<dbReference type="InterPro" id="IPR015797">
    <property type="entry name" value="NUDIX_hydrolase-like_dom_sf"/>
</dbReference>
<dbReference type="EMBL" id="SSNZ01000005">
    <property type="protein sequence ID" value="THF49484.1"/>
    <property type="molecule type" value="Genomic_DNA"/>
</dbReference>
<feature type="domain" description="Nudix hydrolase" evidence="2">
    <location>
        <begin position="1"/>
        <end position="126"/>
    </location>
</feature>
<evidence type="ECO:0000256" key="1">
    <source>
        <dbReference type="ARBA" id="ARBA00022801"/>
    </source>
</evidence>
<evidence type="ECO:0000313" key="4">
    <source>
        <dbReference type="Proteomes" id="UP000307507"/>
    </source>
</evidence>
<gene>
    <name evidence="3" type="ORF">E6C50_12105</name>
</gene>
<dbReference type="GO" id="GO:0016787">
    <property type="term" value="F:hydrolase activity"/>
    <property type="evidence" value="ECO:0007669"/>
    <property type="project" value="UniProtKB-KW"/>
</dbReference>
<sequence length="151" mass="17674">MRKIAAFIILKCNDELLLLKRFKEPFKGYYVPVGGKLDPNETPLDAAIRETFEETGIRPEHFTYMGTLFEVSPVEYNWLTFVYLAEIPYQPAPECNEGILEWIHKDNLKNILTPETDLHIYEKAFNQQPFAYSARYDAERNLLELIDELNP</sequence>
<evidence type="ECO:0000259" key="2">
    <source>
        <dbReference type="PROSITE" id="PS51462"/>
    </source>
</evidence>
<dbReference type="InterPro" id="IPR020084">
    <property type="entry name" value="NUDIX_hydrolase_CS"/>
</dbReference>
<dbReference type="Pfam" id="PF00293">
    <property type="entry name" value="NUDIX"/>
    <property type="match status" value="1"/>
</dbReference>
<keyword evidence="1" id="KW-0378">Hydrolase</keyword>
<dbReference type="OrthoDB" id="9786141at2"/>
<dbReference type="InterPro" id="IPR000086">
    <property type="entry name" value="NUDIX_hydrolase_dom"/>
</dbReference>
<comment type="caution">
    <text evidence="3">The sequence shown here is derived from an EMBL/GenBank/DDBJ whole genome shotgun (WGS) entry which is preliminary data.</text>
</comment>
<name>A0A4S3ZUR2_9FLAO</name>
<dbReference type="Proteomes" id="UP000307507">
    <property type="component" value="Unassembled WGS sequence"/>
</dbReference>
<dbReference type="SUPFAM" id="SSF55811">
    <property type="entry name" value="Nudix"/>
    <property type="match status" value="1"/>
</dbReference>
<dbReference type="CDD" id="cd18886">
    <property type="entry name" value="NUDIX_MutT_Nudt1"/>
    <property type="match status" value="1"/>
</dbReference>
<protein>
    <submittedName>
        <fullName evidence="3">NUDIX domain-containing protein</fullName>
    </submittedName>
</protein>
<evidence type="ECO:0000313" key="3">
    <source>
        <dbReference type="EMBL" id="THF49484.1"/>
    </source>
</evidence>
<dbReference type="PROSITE" id="PS00893">
    <property type="entry name" value="NUDIX_BOX"/>
    <property type="match status" value="1"/>
</dbReference>
<accession>A0A4S3ZUR2</accession>
<proteinExistence type="predicted"/>
<dbReference type="RefSeq" id="WP_136403491.1">
    <property type="nucleotide sequence ID" value="NZ_SSNZ01000005.1"/>
</dbReference>
<dbReference type="PANTHER" id="PTHR43736:SF1">
    <property type="entry name" value="DIHYDRONEOPTERIN TRIPHOSPHATE DIPHOSPHATASE"/>
    <property type="match status" value="1"/>
</dbReference>